<feature type="domain" description="Peptidase M20 dimerisation" evidence="3">
    <location>
        <begin position="191"/>
        <end position="285"/>
    </location>
</feature>
<protein>
    <submittedName>
        <fullName evidence="4">M20 family metallopeptidase</fullName>
    </submittedName>
</protein>
<evidence type="ECO:0000259" key="3">
    <source>
        <dbReference type="Pfam" id="PF07687"/>
    </source>
</evidence>
<organism evidence="4 5">
    <name type="scientific">Nisaea acidiphila</name>
    <dbReference type="NCBI Taxonomy" id="1862145"/>
    <lineage>
        <taxon>Bacteria</taxon>
        <taxon>Pseudomonadati</taxon>
        <taxon>Pseudomonadota</taxon>
        <taxon>Alphaproteobacteria</taxon>
        <taxon>Rhodospirillales</taxon>
        <taxon>Thalassobaculaceae</taxon>
        <taxon>Nisaea</taxon>
    </lineage>
</organism>
<dbReference type="Gene3D" id="3.40.630.10">
    <property type="entry name" value="Zn peptidases"/>
    <property type="match status" value="1"/>
</dbReference>
<accession>A0A9J7AVY5</accession>
<keyword evidence="1" id="KW-0378">Hydrolase</keyword>
<dbReference type="PANTHER" id="PTHR11014:SF63">
    <property type="entry name" value="METALLOPEPTIDASE, PUTATIVE (AFU_ORTHOLOGUE AFUA_6G09600)-RELATED"/>
    <property type="match status" value="1"/>
</dbReference>
<evidence type="ECO:0000256" key="2">
    <source>
        <dbReference type="PIRSR" id="PIRSR005962-1"/>
    </source>
</evidence>
<evidence type="ECO:0000313" key="5">
    <source>
        <dbReference type="Proteomes" id="UP001060336"/>
    </source>
</evidence>
<dbReference type="InterPro" id="IPR011650">
    <property type="entry name" value="Peptidase_M20_dimer"/>
</dbReference>
<dbReference type="Pfam" id="PF01546">
    <property type="entry name" value="Peptidase_M20"/>
    <property type="match status" value="1"/>
</dbReference>
<feature type="binding site" evidence="2">
    <location>
        <position position="171"/>
    </location>
    <ligand>
        <name>Mn(2+)</name>
        <dbReference type="ChEBI" id="CHEBI:29035"/>
        <label>2</label>
    </ligand>
</feature>
<dbReference type="InterPro" id="IPR017439">
    <property type="entry name" value="Amidohydrolase"/>
</dbReference>
<reference evidence="4" key="1">
    <citation type="submission" date="2022-08" db="EMBL/GenBank/DDBJ databases">
        <title>Nisaea acidiphila sp. nov., isolated from a marine algal debris and emended description of the genus Nisaea Urios et al. 2008.</title>
        <authorList>
            <person name="Kwon K."/>
        </authorList>
    </citation>
    <scope>NUCLEOTIDE SEQUENCE</scope>
    <source>
        <strain evidence="4">MEBiC11861</strain>
    </source>
</reference>
<proteinExistence type="predicted"/>
<dbReference type="GO" id="GO:0050118">
    <property type="term" value="F:N-acetyldiaminopimelate deacetylase activity"/>
    <property type="evidence" value="ECO:0007669"/>
    <property type="project" value="UniProtKB-ARBA"/>
</dbReference>
<dbReference type="PIRSF" id="PIRSF005962">
    <property type="entry name" value="Pept_M20D_amidohydro"/>
    <property type="match status" value="1"/>
</dbReference>
<dbReference type="KEGG" id="naci:NUH88_09625"/>
<keyword evidence="2" id="KW-0479">Metal-binding</keyword>
<feature type="binding site" evidence="2">
    <location>
        <position position="145"/>
    </location>
    <ligand>
        <name>Mn(2+)</name>
        <dbReference type="ChEBI" id="CHEBI:29035"/>
        <label>2</label>
    </ligand>
</feature>
<gene>
    <name evidence="4" type="ORF">NUH88_09625</name>
</gene>
<dbReference type="SUPFAM" id="SSF53187">
    <property type="entry name" value="Zn-dependent exopeptidases"/>
    <property type="match status" value="1"/>
</dbReference>
<dbReference type="GO" id="GO:0046872">
    <property type="term" value="F:metal ion binding"/>
    <property type="evidence" value="ECO:0007669"/>
    <property type="project" value="UniProtKB-KW"/>
</dbReference>
<feature type="binding site" evidence="2">
    <location>
        <position position="370"/>
    </location>
    <ligand>
        <name>Mn(2+)</name>
        <dbReference type="ChEBI" id="CHEBI:29035"/>
        <label>2</label>
    </ligand>
</feature>
<dbReference type="InterPro" id="IPR036264">
    <property type="entry name" value="Bact_exopeptidase_dim_dom"/>
</dbReference>
<dbReference type="FunFam" id="3.30.70.360:FF:000001">
    <property type="entry name" value="N-acetyldiaminopimelate deacetylase"/>
    <property type="match status" value="1"/>
</dbReference>
<feature type="binding site" evidence="2">
    <location>
        <position position="112"/>
    </location>
    <ligand>
        <name>Mn(2+)</name>
        <dbReference type="ChEBI" id="CHEBI:29035"/>
        <label>2</label>
    </ligand>
</feature>
<dbReference type="CDD" id="cd05666">
    <property type="entry name" value="M20_Acy1-like"/>
    <property type="match status" value="1"/>
</dbReference>
<evidence type="ECO:0000313" key="4">
    <source>
        <dbReference type="EMBL" id="UUX51947.1"/>
    </source>
</evidence>
<keyword evidence="5" id="KW-1185">Reference proteome</keyword>
<name>A0A9J7AVY5_9PROT</name>
<dbReference type="RefSeq" id="WP_257771722.1">
    <property type="nucleotide sequence ID" value="NZ_CP102480.1"/>
</dbReference>
<dbReference type="NCBIfam" id="TIGR01891">
    <property type="entry name" value="amidohydrolases"/>
    <property type="match status" value="1"/>
</dbReference>
<dbReference type="InterPro" id="IPR002933">
    <property type="entry name" value="Peptidase_M20"/>
</dbReference>
<dbReference type="Pfam" id="PF07687">
    <property type="entry name" value="M20_dimer"/>
    <property type="match status" value="1"/>
</dbReference>
<feature type="binding site" evidence="2">
    <location>
        <position position="110"/>
    </location>
    <ligand>
        <name>Mn(2+)</name>
        <dbReference type="ChEBI" id="CHEBI:29035"/>
        <label>2</label>
    </ligand>
</feature>
<dbReference type="PANTHER" id="PTHR11014">
    <property type="entry name" value="PEPTIDASE M20 FAMILY MEMBER"/>
    <property type="match status" value="1"/>
</dbReference>
<keyword evidence="2" id="KW-0464">Manganese</keyword>
<comment type="cofactor">
    <cofactor evidence="2">
        <name>Mn(2+)</name>
        <dbReference type="ChEBI" id="CHEBI:29035"/>
    </cofactor>
    <text evidence="2">The Mn(2+) ion enhances activity.</text>
</comment>
<dbReference type="GO" id="GO:0019877">
    <property type="term" value="P:diaminopimelate biosynthetic process"/>
    <property type="evidence" value="ECO:0007669"/>
    <property type="project" value="UniProtKB-ARBA"/>
</dbReference>
<sequence length="399" mass="42344">MTDLPAISSRHHNRISALHEEVTAWRRDLHAHPETGFEEVRTAGIVAGKLKEFGVDEVLTGIATTGVVGIVRGREPGPTIGLRADMDALPMQETGDVSYKSTVPGKMHACGHDGHTAMLLGTAKLLAESRDFAGSVALIFQPAEEGGGGGRVMVEEGLFEKADCKSVWGLHNWPDLPLGTFCPLAGPAMAGIDYFDIAVRGQGTHAGMPHDGVDTVLAAAHLVTAIQSVPGRNVSPHETATIGVSMFKGSDAYVVMPDEAVIGGSVRYFNPAVRDLAEARIRSLAEGIAKGFGCEAVIDYRKNYPPAINPPAEADVAAGIAGSVVGTANVIREHEPCMAGEDFSFMLNERPGNYIWMGTAAPDHRSGKLHYPDYNFNDASIPLGIGYWMALVDELLPAA</sequence>
<dbReference type="AlphaFoldDB" id="A0A9J7AVY5"/>
<dbReference type="SUPFAM" id="SSF55031">
    <property type="entry name" value="Bacterial exopeptidase dimerisation domain"/>
    <property type="match status" value="1"/>
</dbReference>
<dbReference type="Gene3D" id="3.30.70.360">
    <property type="match status" value="1"/>
</dbReference>
<dbReference type="EMBL" id="CP102480">
    <property type="protein sequence ID" value="UUX51947.1"/>
    <property type="molecule type" value="Genomic_DNA"/>
</dbReference>
<evidence type="ECO:0000256" key="1">
    <source>
        <dbReference type="ARBA" id="ARBA00022801"/>
    </source>
</evidence>
<dbReference type="Proteomes" id="UP001060336">
    <property type="component" value="Chromosome"/>
</dbReference>